<sequence length="222" mass="24418">MPTLLLTGFEPYGTTPVNPAEQVARTLHGEVISNIEVISTIVPNTFFKSIDHVKKLIREQNVDYVLMMGEYTGRAMVTFERFAHRIIDSSRYQLSDNEGVSFDNQETVEDGPVAYQSNLPLKAMVETLRRNAIPADISDTAGTFVCNHLFYGILHEIVVNNMPIKAGWAHLPMLPGTAALQENLGMPSMSVETSASAIRFAIQAIAENPVDIKQSLAAGLQI</sequence>
<keyword evidence="8" id="KW-1185">Reference proteome</keyword>
<dbReference type="Gene3D" id="3.40.630.20">
    <property type="entry name" value="Peptidase C15, pyroglutamyl peptidase I-like"/>
    <property type="match status" value="1"/>
</dbReference>
<organism evidence="7 8">
    <name type="scientific">Legionella spiritensis</name>
    <dbReference type="NCBI Taxonomy" id="452"/>
    <lineage>
        <taxon>Bacteria</taxon>
        <taxon>Pseudomonadati</taxon>
        <taxon>Pseudomonadota</taxon>
        <taxon>Gammaproteobacteria</taxon>
        <taxon>Legionellales</taxon>
        <taxon>Legionellaceae</taxon>
        <taxon>Legionella</taxon>
    </lineage>
</organism>
<evidence type="ECO:0000256" key="4">
    <source>
        <dbReference type="ARBA" id="ARBA00022801"/>
    </source>
</evidence>
<name>A0A0W0YY64_LEGSP</name>
<dbReference type="CDD" id="cd00501">
    <property type="entry name" value="Peptidase_C15"/>
    <property type="match status" value="1"/>
</dbReference>
<comment type="similarity">
    <text evidence="1">Belongs to the peptidase C15 family.</text>
</comment>
<feature type="active site" evidence="6">
    <location>
        <position position="146"/>
    </location>
</feature>
<dbReference type="Proteomes" id="UP000054877">
    <property type="component" value="Unassembled WGS sequence"/>
</dbReference>
<comment type="caution">
    <text evidence="7">The sequence shown here is derived from an EMBL/GenBank/DDBJ whole genome shotgun (WGS) entry which is preliminary data.</text>
</comment>
<dbReference type="PIRSF" id="PIRSF015592">
    <property type="entry name" value="Prld-crbxl_pptds"/>
    <property type="match status" value="1"/>
</dbReference>
<dbReference type="Pfam" id="PF01470">
    <property type="entry name" value="Peptidase_C15"/>
    <property type="match status" value="1"/>
</dbReference>
<dbReference type="SUPFAM" id="SSF53182">
    <property type="entry name" value="Pyrrolidone carboxyl peptidase (pyroglutamate aminopeptidase)"/>
    <property type="match status" value="1"/>
</dbReference>
<dbReference type="InterPro" id="IPR016125">
    <property type="entry name" value="Peptidase_C15-like"/>
</dbReference>
<accession>A0A0W0YY64</accession>
<gene>
    <name evidence="7" type="primary">pcp</name>
    <name evidence="7" type="ORF">Lspi_2470</name>
</gene>
<dbReference type="InterPro" id="IPR029762">
    <property type="entry name" value="PGP-I_bact-type"/>
</dbReference>
<evidence type="ECO:0000256" key="2">
    <source>
        <dbReference type="ARBA" id="ARBA00022490"/>
    </source>
</evidence>
<keyword evidence="3" id="KW-0645">Protease</keyword>
<dbReference type="STRING" id="452.Lspi_2470"/>
<evidence type="ECO:0000256" key="3">
    <source>
        <dbReference type="ARBA" id="ARBA00022670"/>
    </source>
</evidence>
<dbReference type="PATRIC" id="fig|452.5.peg.2725"/>
<evidence type="ECO:0000256" key="5">
    <source>
        <dbReference type="ARBA" id="ARBA00022807"/>
    </source>
</evidence>
<dbReference type="EC" id="3.4.19.3" evidence="6"/>
<dbReference type="InterPro" id="IPR033694">
    <property type="entry name" value="PGPEP1_Cys_AS"/>
</dbReference>
<dbReference type="AlphaFoldDB" id="A0A0W0YY64"/>
<dbReference type="GO" id="GO:0005829">
    <property type="term" value="C:cytosol"/>
    <property type="evidence" value="ECO:0007669"/>
    <property type="project" value="InterPro"/>
</dbReference>
<dbReference type="PRINTS" id="PR00706">
    <property type="entry name" value="PYROGLUPTASE"/>
</dbReference>
<keyword evidence="5" id="KW-0788">Thiol protease</keyword>
<comment type="catalytic activity">
    <reaction evidence="6">
        <text>Release of an N-terminal pyroglutamyl group from a polypeptide, the second amino acid generally not being Pro.</text>
        <dbReference type="EC" id="3.4.19.3"/>
    </reaction>
</comment>
<dbReference type="PANTHER" id="PTHR23402">
    <property type="entry name" value="PROTEASE FAMILY C15 PYROGLUTAMYL-PEPTIDASE I-RELATED"/>
    <property type="match status" value="1"/>
</dbReference>
<evidence type="ECO:0000313" key="8">
    <source>
        <dbReference type="Proteomes" id="UP000054877"/>
    </source>
</evidence>
<dbReference type="OrthoDB" id="9779738at2"/>
<keyword evidence="2" id="KW-0963">Cytoplasm</keyword>
<protein>
    <recommendedName>
        <fullName evidence="6">Pyroglutamyl-peptidase I</fullName>
        <ecNumber evidence="6">3.4.19.3</ecNumber>
    </recommendedName>
</protein>
<evidence type="ECO:0000256" key="1">
    <source>
        <dbReference type="ARBA" id="ARBA00006641"/>
    </source>
</evidence>
<evidence type="ECO:0000313" key="7">
    <source>
        <dbReference type="EMBL" id="KTD61840.1"/>
    </source>
</evidence>
<proteinExistence type="inferred from homology"/>
<reference evidence="7 8" key="1">
    <citation type="submission" date="2015-11" db="EMBL/GenBank/DDBJ databases">
        <title>Genomic analysis of 38 Legionella species identifies large and diverse effector repertoires.</title>
        <authorList>
            <person name="Burstein D."/>
            <person name="Amaro F."/>
            <person name="Zusman T."/>
            <person name="Lifshitz Z."/>
            <person name="Cohen O."/>
            <person name="Gilbert J.A."/>
            <person name="Pupko T."/>
            <person name="Shuman H.A."/>
            <person name="Segal G."/>
        </authorList>
    </citation>
    <scope>NUCLEOTIDE SEQUENCE [LARGE SCALE GENOMIC DNA]</scope>
    <source>
        <strain evidence="7 8">Mt.St.Helens-9</strain>
    </source>
</reference>
<dbReference type="InterPro" id="IPR036440">
    <property type="entry name" value="Peptidase_C15-like_sf"/>
</dbReference>
<dbReference type="EMBL" id="LNYX01000031">
    <property type="protein sequence ID" value="KTD61840.1"/>
    <property type="molecule type" value="Genomic_DNA"/>
</dbReference>
<evidence type="ECO:0000256" key="6">
    <source>
        <dbReference type="PROSITE-ProRule" id="PRU10077"/>
    </source>
</evidence>
<dbReference type="PROSITE" id="PS01334">
    <property type="entry name" value="PYRASE_CYS"/>
    <property type="match status" value="1"/>
</dbReference>
<dbReference type="GO" id="GO:0006508">
    <property type="term" value="P:proteolysis"/>
    <property type="evidence" value="ECO:0007669"/>
    <property type="project" value="UniProtKB-KW"/>
</dbReference>
<dbReference type="NCBIfam" id="TIGR00504">
    <property type="entry name" value="pyro_pdase"/>
    <property type="match status" value="1"/>
</dbReference>
<dbReference type="GO" id="GO:0016920">
    <property type="term" value="F:pyroglutamyl-peptidase activity"/>
    <property type="evidence" value="ECO:0007669"/>
    <property type="project" value="UniProtKB-EC"/>
</dbReference>
<keyword evidence="4 7" id="KW-0378">Hydrolase</keyword>
<dbReference type="PANTHER" id="PTHR23402:SF1">
    <property type="entry name" value="PYROGLUTAMYL-PEPTIDASE I"/>
    <property type="match status" value="1"/>
</dbReference>
<dbReference type="InterPro" id="IPR000816">
    <property type="entry name" value="Peptidase_C15"/>
</dbReference>
<dbReference type="NCBIfam" id="NF009676">
    <property type="entry name" value="PRK13197.1"/>
    <property type="match status" value="1"/>
</dbReference>